<dbReference type="InterPro" id="IPR043502">
    <property type="entry name" value="DNA/RNA_pol_sf"/>
</dbReference>
<keyword evidence="3" id="KW-0548">Nucleotidyltransferase</keyword>
<dbReference type="Proteomes" id="UP000267606">
    <property type="component" value="Unassembled WGS sequence"/>
</dbReference>
<keyword evidence="2" id="KW-0808">Transferase</keyword>
<dbReference type="WBParaSite" id="OFLC_0000170901-mRNA-1">
    <property type="protein sequence ID" value="OFLC_0000170901-mRNA-1"/>
    <property type="gene ID" value="OFLC_0000170901"/>
</dbReference>
<evidence type="ECO:0000259" key="5">
    <source>
        <dbReference type="Pfam" id="PF00136"/>
    </source>
</evidence>
<evidence type="ECO:0000256" key="3">
    <source>
        <dbReference type="ARBA" id="ARBA00022695"/>
    </source>
</evidence>
<reference evidence="8" key="1">
    <citation type="submission" date="2016-06" db="UniProtKB">
        <authorList>
            <consortium name="WormBaseParasite"/>
        </authorList>
    </citation>
    <scope>IDENTIFICATION</scope>
</reference>
<reference evidence="6 7" key="2">
    <citation type="submission" date="2018-11" db="EMBL/GenBank/DDBJ databases">
        <authorList>
            <consortium name="Pathogen Informatics"/>
        </authorList>
    </citation>
    <scope>NUCLEOTIDE SEQUENCE [LARGE SCALE GENOMIC DNA]</scope>
</reference>
<dbReference type="GO" id="GO:0016035">
    <property type="term" value="C:zeta DNA polymerase complex"/>
    <property type="evidence" value="ECO:0007669"/>
    <property type="project" value="InterPro"/>
</dbReference>
<dbReference type="GO" id="GO:0005634">
    <property type="term" value="C:nucleus"/>
    <property type="evidence" value="ECO:0007669"/>
    <property type="project" value="TreeGrafter"/>
</dbReference>
<dbReference type="GO" id="GO:0000166">
    <property type="term" value="F:nucleotide binding"/>
    <property type="evidence" value="ECO:0007669"/>
    <property type="project" value="InterPro"/>
</dbReference>
<dbReference type="STRING" id="387005.A0A183H2K0"/>
<evidence type="ECO:0000256" key="2">
    <source>
        <dbReference type="ARBA" id="ARBA00022679"/>
    </source>
</evidence>
<dbReference type="Gene3D" id="1.10.132.60">
    <property type="entry name" value="DNA polymerase family B, C-terminal domain"/>
    <property type="match status" value="1"/>
</dbReference>
<keyword evidence="4" id="KW-0239">DNA-directed DNA polymerase</keyword>
<dbReference type="InterPro" id="IPR042087">
    <property type="entry name" value="DNA_pol_B_thumb"/>
</dbReference>
<dbReference type="AlphaFoldDB" id="A0A183H2K0"/>
<organism evidence="8">
    <name type="scientific">Onchocerca flexuosa</name>
    <dbReference type="NCBI Taxonomy" id="387005"/>
    <lineage>
        <taxon>Eukaryota</taxon>
        <taxon>Metazoa</taxon>
        <taxon>Ecdysozoa</taxon>
        <taxon>Nematoda</taxon>
        <taxon>Chromadorea</taxon>
        <taxon>Rhabditida</taxon>
        <taxon>Spirurina</taxon>
        <taxon>Spiruromorpha</taxon>
        <taxon>Filarioidea</taxon>
        <taxon>Onchocercidae</taxon>
        <taxon>Onchocerca</taxon>
    </lineage>
</organism>
<evidence type="ECO:0000313" key="6">
    <source>
        <dbReference type="EMBL" id="VDO30526.1"/>
    </source>
</evidence>
<protein>
    <recommendedName>
        <fullName evidence="1">DNA-directed DNA polymerase</fullName>
        <ecNumber evidence="1">2.7.7.7</ecNumber>
    </recommendedName>
</protein>
<dbReference type="GO" id="GO:0000724">
    <property type="term" value="P:double-strand break repair via homologous recombination"/>
    <property type="evidence" value="ECO:0007669"/>
    <property type="project" value="TreeGrafter"/>
</dbReference>
<dbReference type="PANTHER" id="PTHR45812:SF1">
    <property type="entry name" value="DNA POLYMERASE ZETA CATALYTIC SUBUNIT"/>
    <property type="match status" value="1"/>
</dbReference>
<name>A0A183H2K0_9BILA</name>
<gene>
    <name evidence="6" type="ORF">OFLC_LOCUS1710</name>
</gene>
<dbReference type="GO" id="GO:0042276">
    <property type="term" value="P:error-prone translesion synthesis"/>
    <property type="evidence" value="ECO:0007669"/>
    <property type="project" value="TreeGrafter"/>
</dbReference>
<evidence type="ECO:0000256" key="1">
    <source>
        <dbReference type="ARBA" id="ARBA00012417"/>
    </source>
</evidence>
<dbReference type="InterPro" id="IPR030559">
    <property type="entry name" value="PolZ_Rev3"/>
</dbReference>
<evidence type="ECO:0000313" key="7">
    <source>
        <dbReference type="Proteomes" id="UP000267606"/>
    </source>
</evidence>
<keyword evidence="7" id="KW-1185">Reference proteome</keyword>
<evidence type="ECO:0000256" key="4">
    <source>
        <dbReference type="ARBA" id="ARBA00022932"/>
    </source>
</evidence>
<dbReference type="EMBL" id="UZAJ01000860">
    <property type="protein sequence ID" value="VDO30526.1"/>
    <property type="molecule type" value="Genomic_DNA"/>
</dbReference>
<proteinExistence type="predicted"/>
<dbReference type="GO" id="GO:0003887">
    <property type="term" value="F:DNA-directed DNA polymerase activity"/>
    <property type="evidence" value="ECO:0007669"/>
    <property type="project" value="UniProtKB-KW"/>
</dbReference>
<dbReference type="InterPro" id="IPR006134">
    <property type="entry name" value="DNA-dir_DNA_pol_B_multi_dom"/>
</dbReference>
<dbReference type="EC" id="2.7.7.7" evidence="1"/>
<sequence length="229" mass="26707">MVRYLDMQLSNLPLLPLSDFIFSREYRKSYAESAIVASKLIAEKRKAICPRNEPEVGERVPYIIVSGEPNSTLISCVREPEEFILDRRLKINFEYYVRRQVLPSLHRALDFVPLKIEWRCPTTVGCYKKESNFSCKALGTQLWCRKCINDPKALLLAMCDYHRERRLLAQLNNKCRNCLSLRSVNIDYNKCINMACIVKQKRIFLDCSVTELAIKNHFLTGDKSLQQTY</sequence>
<dbReference type="PANTHER" id="PTHR45812">
    <property type="entry name" value="DNA POLYMERASE ZETA CATALYTIC SUBUNIT"/>
    <property type="match status" value="1"/>
</dbReference>
<feature type="domain" description="DNA-directed DNA polymerase family B multifunctional" evidence="5">
    <location>
        <begin position="15"/>
        <end position="110"/>
    </location>
</feature>
<dbReference type="Pfam" id="PF00136">
    <property type="entry name" value="DNA_pol_B"/>
    <property type="match status" value="1"/>
</dbReference>
<accession>A0A183H2K0</accession>
<dbReference type="GO" id="GO:0003677">
    <property type="term" value="F:DNA binding"/>
    <property type="evidence" value="ECO:0007669"/>
    <property type="project" value="InterPro"/>
</dbReference>
<evidence type="ECO:0000313" key="8">
    <source>
        <dbReference type="WBParaSite" id="OFLC_0000170901-mRNA-1"/>
    </source>
</evidence>
<dbReference type="SUPFAM" id="SSF56672">
    <property type="entry name" value="DNA/RNA polymerases"/>
    <property type="match status" value="1"/>
</dbReference>